<keyword evidence="2" id="KW-1185">Reference proteome</keyword>
<evidence type="ECO:0000313" key="2">
    <source>
        <dbReference type="Proteomes" id="UP000319160"/>
    </source>
</evidence>
<name>A0A553ID24_9PEZI</name>
<proteinExistence type="predicted"/>
<accession>A0A553ID24</accession>
<protein>
    <submittedName>
        <fullName evidence="1">Uncharacterized protein</fullName>
    </submittedName>
</protein>
<dbReference type="Proteomes" id="UP000319160">
    <property type="component" value="Unassembled WGS sequence"/>
</dbReference>
<organism evidence="1 2">
    <name type="scientific">Xylaria flabelliformis</name>
    <dbReference type="NCBI Taxonomy" id="2512241"/>
    <lineage>
        <taxon>Eukaryota</taxon>
        <taxon>Fungi</taxon>
        <taxon>Dikarya</taxon>
        <taxon>Ascomycota</taxon>
        <taxon>Pezizomycotina</taxon>
        <taxon>Sordariomycetes</taxon>
        <taxon>Xylariomycetidae</taxon>
        <taxon>Xylariales</taxon>
        <taxon>Xylariaceae</taxon>
        <taxon>Xylaria</taxon>
    </lineage>
</organism>
<dbReference type="AlphaFoldDB" id="A0A553ID24"/>
<gene>
    <name evidence="1" type="ORF">FHL15_000734</name>
</gene>
<reference evidence="2" key="1">
    <citation type="submission" date="2019-06" db="EMBL/GenBank/DDBJ databases">
        <title>Draft genome sequence of the griseofulvin-producing fungus Xylaria cubensis strain G536.</title>
        <authorList>
            <person name="Mead M.E."/>
            <person name="Raja H.A."/>
            <person name="Steenwyk J.L."/>
            <person name="Knowles S.L."/>
            <person name="Oberlies N.H."/>
            <person name="Rokas A."/>
        </authorList>
    </citation>
    <scope>NUCLEOTIDE SEQUENCE [LARGE SCALE GENOMIC DNA]</scope>
    <source>
        <strain evidence="2">G536</strain>
    </source>
</reference>
<dbReference type="EMBL" id="VFLP01000003">
    <property type="protein sequence ID" value="TRX98089.1"/>
    <property type="molecule type" value="Genomic_DNA"/>
</dbReference>
<comment type="caution">
    <text evidence="1">The sequence shown here is derived from an EMBL/GenBank/DDBJ whole genome shotgun (WGS) entry which is preliminary data.</text>
</comment>
<dbReference type="OrthoDB" id="5104994at2759"/>
<evidence type="ECO:0000313" key="1">
    <source>
        <dbReference type="EMBL" id="TRX98089.1"/>
    </source>
</evidence>
<sequence length="476" mass="54264">MLEQKGQQLGDRCWRPQKLDFDSEQSTDAFDFALNWPMNGVFCASYGEALDEIGSVQNLQSSPSSLRLGQSESTPADRNTVFRGRLQRAAPETIISQPTRYDHAANSCFRRPSNFITDMDLDGLQDTQLMSMDMSSPCDQQERKRERTTYIAFEIMAMIISQTLVAPPKCAINLVVPDWSICERETPQIEKLLRITRIVTYVRGMNFQVGTLSCRFSHKDKDHILTPDTDFDLEAFALNVSFASEYTSQFWRSHTHVFTLGTADIPDGMIEKALGSDWGNLLPLRNHRLKAILPFDDEPADVVKKRSSLVPIPIHQYIRHIAVHSPLELMQLTAENLRLAGYIGDEKKFEALDNALDLERSAHLWLSWSKMLKLESVFLDLRIYSHDLNTKRRCLNKSQVMDRAQEMGRHLQLKTLVLAGLQSYSFNVAYDGVTARDVEDCNLIDDEPNWIKIFRPAIRGGGQIVLVDRLTDEFLA</sequence>